<protein>
    <submittedName>
        <fullName evidence="10">Methyl-accepting chemotaxis protein</fullName>
    </submittedName>
</protein>
<keyword evidence="2" id="KW-0997">Cell inner membrane</keyword>
<dbReference type="Pfam" id="PF12729">
    <property type="entry name" value="4HB_MCP_1"/>
    <property type="match status" value="1"/>
</dbReference>
<keyword evidence="6" id="KW-0812">Transmembrane</keyword>
<evidence type="ECO:0000259" key="9">
    <source>
        <dbReference type="PROSITE" id="PS50885"/>
    </source>
</evidence>
<dbReference type="GO" id="GO:0006935">
    <property type="term" value="P:chemotaxis"/>
    <property type="evidence" value="ECO:0007669"/>
    <property type="project" value="InterPro"/>
</dbReference>
<dbReference type="STRING" id="1653334.GA0071312_3422"/>
<dbReference type="OrthoDB" id="3378718at2"/>
<dbReference type="PANTHER" id="PTHR32089:SF112">
    <property type="entry name" value="LYSOZYME-LIKE PROTEIN-RELATED"/>
    <property type="match status" value="1"/>
</dbReference>
<comment type="subcellular location">
    <subcellularLocation>
        <location evidence="1">Cell inner membrane</location>
        <topology evidence="1">Multi-pass membrane protein</topology>
    </subcellularLocation>
</comment>
<dbReference type="Gene3D" id="6.10.340.10">
    <property type="match status" value="1"/>
</dbReference>
<evidence type="ECO:0000256" key="4">
    <source>
        <dbReference type="ARBA" id="ARBA00029447"/>
    </source>
</evidence>
<dbReference type="PROSITE" id="PS50885">
    <property type="entry name" value="HAMP"/>
    <property type="match status" value="1"/>
</dbReference>
<dbReference type="RefSeq" id="WP_074445921.1">
    <property type="nucleotide sequence ID" value="NZ_FMBM01000002.1"/>
</dbReference>
<evidence type="ECO:0000256" key="2">
    <source>
        <dbReference type="ARBA" id="ARBA00022519"/>
    </source>
</evidence>
<keyword evidence="6" id="KW-0472">Membrane</keyword>
<evidence type="ECO:0000313" key="11">
    <source>
        <dbReference type="EMBL" id="SCC82430.1"/>
    </source>
</evidence>
<evidence type="ECO:0000256" key="1">
    <source>
        <dbReference type="ARBA" id="ARBA00004429"/>
    </source>
</evidence>
<dbReference type="PRINTS" id="PR00260">
    <property type="entry name" value="CHEMTRNSDUCR"/>
</dbReference>
<feature type="domain" description="HAMP" evidence="9">
    <location>
        <begin position="216"/>
        <end position="269"/>
    </location>
</feature>
<evidence type="ECO:0000313" key="12">
    <source>
        <dbReference type="Proteomes" id="UP000050497"/>
    </source>
</evidence>
<dbReference type="EMBL" id="LJSX01000007">
    <property type="protein sequence ID" value="KPQ11523.1"/>
    <property type="molecule type" value="Genomic_DNA"/>
</dbReference>
<dbReference type="EMBL" id="FMBM01000002">
    <property type="protein sequence ID" value="SCC82430.1"/>
    <property type="molecule type" value="Genomic_DNA"/>
</dbReference>
<dbReference type="PROSITE" id="PS50192">
    <property type="entry name" value="T_SNARE"/>
    <property type="match status" value="1"/>
</dbReference>
<evidence type="ECO:0000259" key="7">
    <source>
        <dbReference type="PROSITE" id="PS50111"/>
    </source>
</evidence>
<keyword evidence="6" id="KW-1133">Transmembrane helix</keyword>
<accession>A0A0P7X8M2</accession>
<evidence type="ECO:0000313" key="10">
    <source>
        <dbReference type="EMBL" id="KPQ11523.1"/>
    </source>
</evidence>
<dbReference type="GO" id="GO:0007165">
    <property type="term" value="P:signal transduction"/>
    <property type="evidence" value="ECO:0007669"/>
    <property type="project" value="UniProtKB-KW"/>
</dbReference>
<dbReference type="GO" id="GO:0004888">
    <property type="term" value="F:transmembrane signaling receptor activity"/>
    <property type="evidence" value="ECO:0007669"/>
    <property type="project" value="InterPro"/>
</dbReference>
<dbReference type="PROSITE" id="PS50111">
    <property type="entry name" value="CHEMOTAXIS_TRANSDUC_2"/>
    <property type="match status" value="1"/>
</dbReference>
<dbReference type="SMART" id="SM00283">
    <property type="entry name" value="MA"/>
    <property type="match status" value="1"/>
</dbReference>
<keyword evidence="13" id="KW-1185">Reference proteome</keyword>
<dbReference type="SUPFAM" id="SSF58104">
    <property type="entry name" value="Methyl-accepting chemotaxis protein (MCP) signaling domain"/>
    <property type="match status" value="1"/>
</dbReference>
<dbReference type="Proteomes" id="UP000050497">
    <property type="component" value="Unassembled WGS sequence"/>
</dbReference>
<keyword evidence="2" id="KW-1003">Cell membrane</keyword>
<dbReference type="InterPro" id="IPR024478">
    <property type="entry name" value="HlyB_4HB_MCP"/>
</dbReference>
<dbReference type="InterPro" id="IPR004090">
    <property type="entry name" value="Chemotax_Me-accpt_rcpt"/>
</dbReference>
<evidence type="ECO:0000256" key="5">
    <source>
        <dbReference type="PROSITE-ProRule" id="PRU00284"/>
    </source>
</evidence>
<sequence length="564" mass="58737">MNIEKTGIAAKLAVAFAFVLALMAGLAWISVAEVGNLNRNLAEINNVNAVLQRHAINYRGSVHDRAIAIRDVVLHEDARAQNGQVALIDELAQFYAENERAMDALVAEIGLSDDGKAMLADIAAIQAQTNPLVDEIISLQRAGDGETAHDLLMTQASGLFVDWLAAINRFIDYQEAQSQAVGAEVTRSAEGFSTLVLGALALAIVLSIAAGTLVARSVIKPVQGLTATLERMAGGELDATVPGVERNDEVGAIAKALVGFRDALGQRKAEEAQRNAEQTEAEKQTAMVRLADEFETTVGGLVRELSKSSGTLKSTARSLSSTAEETNMQSASVASAAEQTAANVQAVATATEQLAASAQEIGSQVSQTATKSAAAVEQARETNELVTELSDSAQKIGEVIAMIRAIAEQTNLLALNATIEAARAGEAGKGFAVVAAEVKGLADQTAKATDQIATQITGMQGISEKSVAAIAAIAHQIEEMSSLTNSVAAAVEEQQAATGEIARNVSEAARGTQEATGNITQVREASSQTATASEQLFTSANALSENAGSLETEVSQFLQRVRAG</sequence>
<dbReference type="PANTHER" id="PTHR32089">
    <property type="entry name" value="METHYL-ACCEPTING CHEMOTAXIS PROTEIN MCPB"/>
    <property type="match status" value="1"/>
</dbReference>
<feature type="domain" description="T-SNARE coiled-coil homology" evidence="8">
    <location>
        <begin position="460"/>
        <end position="522"/>
    </location>
</feature>
<dbReference type="InterPro" id="IPR004089">
    <property type="entry name" value="MCPsignal_dom"/>
</dbReference>
<dbReference type="InterPro" id="IPR047347">
    <property type="entry name" value="YvaQ-like_sensor"/>
</dbReference>
<comment type="similarity">
    <text evidence="4">Belongs to the methyl-accepting chemotaxis (MCP) protein family.</text>
</comment>
<dbReference type="InterPro" id="IPR003660">
    <property type="entry name" value="HAMP_dom"/>
</dbReference>
<dbReference type="CDD" id="cd06225">
    <property type="entry name" value="HAMP"/>
    <property type="match status" value="1"/>
</dbReference>
<feature type="transmembrane region" description="Helical" evidence="6">
    <location>
        <begin position="12"/>
        <end position="31"/>
    </location>
</feature>
<dbReference type="Proteomes" id="UP000182800">
    <property type="component" value="Unassembled WGS sequence"/>
</dbReference>
<evidence type="ECO:0000313" key="13">
    <source>
        <dbReference type="Proteomes" id="UP000182800"/>
    </source>
</evidence>
<dbReference type="CDD" id="cd19411">
    <property type="entry name" value="MCP2201-like_sensor"/>
    <property type="match status" value="1"/>
</dbReference>
<dbReference type="GO" id="GO:0005886">
    <property type="term" value="C:plasma membrane"/>
    <property type="evidence" value="ECO:0007669"/>
    <property type="project" value="UniProtKB-SubCell"/>
</dbReference>
<reference evidence="10 12" key="1">
    <citation type="submission" date="2015-09" db="EMBL/GenBank/DDBJ databases">
        <title>Identification and resolution of microdiversity through metagenomic sequencing of parallel consortia.</title>
        <authorList>
            <person name="Nelson W.C."/>
            <person name="Romine M.F."/>
            <person name="Lindemann S.R."/>
        </authorList>
    </citation>
    <scope>NUCLEOTIDE SEQUENCE [LARGE SCALE GENOMIC DNA]</scope>
    <source>
        <strain evidence="10">HL-109</strain>
    </source>
</reference>
<proteinExistence type="inferred from homology"/>
<dbReference type="SMART" id="SM00304">
    <property type="entry name" value="HAMP"/>
    <property type="match status" value="1"/>
</dbReference>
<reference evidence="11 13" key="2">
    <citation type="submission" date="2016-08" db="EMBL/GenBank/DDBJ databases">
        <authorList>
            <person name="Varghese N."/>
            <person name="Submissions Spin"/>
        </authorList>
    </citation>
    <scope>NUCLEOTIDE SEQUENCE [LARGE SCALE GENOMIC DNA]</scope>
    <source>
        <strain evidence="11 13">HL-109</strain>
    </source>
</reference>
<comment type="caution">
    <text evidence="10">The sequence shown here is derived from an EMBL/GenBank/DDBJ whole genome shotgun (WGS) entry which is preliminary data.</text>
</comment>
<dbReference type="AlphaFoldDB" id="A0A0P7X8M2"/>
<dbReference type="Pfam" id="PF00672">
    <property type="entry name" value="HAMP"/>
    <property type="match status" value="1"/>
</dbReference>
<dbReference type="Gene3D" id="1.10.287.950">
    <property type="entry name" value="Methyl-accepting chemotaxis protein"/>
    <property type="match status" value="1"/>
</dbReference>
<evidence type="ECO:0000259" key="8">
    <source>
        <dbReference type="PROSITE" id="PS50192"/>
    </source>
</evidence>
<dbReference type="Pfam" id="PF00015">
    <property type="entry name" value="MCPsignal"/>
    <property type="match status" value="1"/>
</dbReference>
<gene>
    <name evidence="10" type="primary">mcp-3</name>
    <name evidence="11" type="ORF">GA0071312_3422</name>
    <name evidence="10" type="ORF">HLUCCO17_06340</name>
</gene>
<organism evidence="10 12">
    <name type="scientific">Saliniramus fredricksonii</name>
    <dbReference type="NCBI Taxonomy" id="1653334"/>
    <lineage>
        <taxon>Bacteria</taxon>
        <taxon>Pseudomonadati</taxon>
        <taxon>Pseudomonadota</taxon>
        <taxon>Alphaproteobacteria</taxon>
        <taxon>Hyphomicrobiales</taxon>
        <taxon>Salinarimonadaceae</taxon>
        <taxon>Saliniramus</taxon>
    </lineage>
</organism>
<evidence type="ECO:0000256" key="3">
    <source>
        <dbReference type="ARBA" id="ARBA00023224"/>
    </source>
</evidence>
<dbReference type="InterPro" id="IPR000727">
    <property type="entry name" value="T_SNARE_dom"/>
</dbReference>
<feature type="domain" description="Methyl-accepting transducer" evidence="7">
    <location>
        <begin position="308"/>
        <end position="544"/>
    </location>
</feature>
<evidence type="ECO:0000256" key="6">
    <source>
        <dbReference type="SAM" id="Phobius"/>
    </source>
</evidence>
<keyword evidence="3 5" id="KW-0807">Transducer</keyword>
<name>A0A0P7X8M2_9HYPH</name>